<organism evidence="2 3">
    <name type="scientific">Mauremys mutica</name>
    <name type="common">yellowpond turtle</name>
    <dbReference type="NCBI Taxonomy" id="74926"/>
    <lineage>
        <taxon>Eukaryota</taxon>
        <taxon>Metazoa</taxon>
        <taxon>Chordata</taxon>
        <taxon>Craniata</taxon>
        <taxon>Vertebrata</taxon>
        <taxon>Euteleostomi</taxon>
        <taxon>Archelosauria</taxon>
        <taxon>Testudinata</taxon>
        <taxon>Testudines</taxon>
        <taxon>Cryptodira</taxon>
        <taxon>Durocryptodira</taxon>
        <taxon>Testudinoidea</taxon>
        <taxon>Geoemydidae</taxon>
        <taxon>Geoemydinae</taxon>
        <taxon>Mauremys</taxon>
    </lineage>
</organism>
<proteinExistence type="predicted"/>
<keyword evidence="3" id="KW-1185">Reference proteome</keyword>
<reference evidence="2" key="1">
    <citation type="submission" date="2021-09" db="EMBL/GenBank/DDBJ databases">
        <title>The genome of Mauremys mutica provides insights into the evolution of semi-aquatic lifestyle.</title>
        <authorList>
            <person name="Gong S."/>
            <person name="Gao Y."/>
        </authorList>
    </citation>
    <scope>NUCLEOTIDE SEQUENCE</scope>
    <source>
        <strain evidence="2">MM-2020</strain>
        <tissue evidence="2">Muscle</tissue>
    </source>
</reference>
<dbReference type="Proteomes" id="UP000827986">
    <property type="component" value="Unassembled WGS sequence"/>
</dbReference>
<evidence type="ECO:0000313" key="2">
    <source>
        <dbReference type="EMBL" id="KAH1175162.1"/>
    </source>
</evidence>
<evidence type="ECO:0000313" key="3">
    <source>
        <dbReference type="Proteomes" id="UP000827986"/>
    </source>
</evidence>
<sequence length="125" mass="14024">MSCNVGSQSKRSLSQSHAGCLISPEEEGSKSHSSGSRNQGRHIPGDRLGVCKCLWLMPITPIKSDLQRTKKSDLGPFKLCYDENSFKSLCLKYVTGGRGNWAWFYFLNIRNSGFGCCFFTRRLYG</sequence>
<name>A0A9D3X7Y3_9SAUR</name>
<protein>
    <submittedName>
        <fullName evidence="2">Uncharacterized protein</fullName>
    </submittedName>
</protein>
<dbReference type="EMBL" id="JAHDVG010000478">
    <property type="protein sequence ID" value="KAH1175162.1"/>
    <property type="molecule type" value="Genomic_DNA"/>
</dbReference>
<accession>A0A9D3X7Y3</accession>
<comment type="caution">
    <text evidence="2">The sequence shown here is derived from an EMBL/GenBank/DDBJ whole genome shotgun (WGS) entry which is preliminary data.</text>
</comment>
<evidence type="ECO:0000256" key="1">
    <source>
        <dbReference type="SAM" id="MobiDB-lite"/>
    </source>
</evidence>
<feature type="region of interest" description="Disordered" evidence="1">
    <location>
        <begin position="23"/>
        <end position="44"/>
    </location>
</feature>
<dbReference type="AlphaFoldDB" id="A0A9D3X7Y3"/>
<gene>
    <name evidence="2" type="ORF">KIL84_021576</name>
</gene>